<protein>
    <submittedName>
        <fullName evidence="1">Uncharacterized protein</fullName>
    </submittedName>
</protein>
<sequence length="50" mass="5701">MVLLRICSSDNASDLSTSWNSRVWWILLGHWLNIRGCVVEGEDRNEAVAK</sequence>
<proteinExistence type="predicted"/>
<comment type="caution">
    <text evidence="1">The sequence shown here is derived from an EMBL/GenBank/DDBJ whole genome shotgun (WGS) entry which is preliminary data.</text>
</comment>
<organism evidence="1 2">
    <name type="scientific">Trifolium medium</name>
    <dbReference type="NCBI Taxonomy" id="97028"/>
    <lineage>
        <taxon>Eukaryota</taxon>
        <taxon>Viridiplantae</taxon>
        <taxon>Streptophyta</taxon>
        <taxon>Embryophyta</taxon>
        <taxon>Tracheophyta</taxon>
        <taxon>Spermatophyta</taxon>
        <taxon>Magnoliopsida</taxon>
        <taxon>eudicotyledons</taxon>
        <taxon>Gunneridae</taxon>
        <taxon>Pentapetalae</taxon>
        <taxon>rosids</taxon>
        <taxon>fabids</taxon>
        <taxon>Fabales</taxon>
        <taxon>Fabaceae</taxon>
        <taxon>Papilionoideae</taxon>
        <taxon>50 kb inversion clade</taxon>
        <taxon>NPAAA clade</taxon>
        <taxon>Hologalegina</taxon>
        <taxon>IRL clade</taxon>
        <taxon>Trifolieae</taxon>
        <taxon>Trifolium</taxon>
    </lineage>
</organism>
<evidence type="ECO:0000313" key="2">
    <source>
        <dbReference type="Proteomes" id="UP000265520"/>
    </source>
</evidence>
<dbReference type="EMBL" id="LXQA010759510">
    <property type="protein sequence ID" value="MCI69596.1"/>
    <property type="molecule type" value="Genomic_DNA"/>
</dbReference>
<evidence type="ECO:0000313" key="1">
    <source>
        <dbReference type="EMBL" id="MCI69596.1"/>
    </source>
</evidence>
<accession>A0A392UB04</accession>
<name>A0A392UB04_9FABA</name>
<reference evidence="1 2" key="1">
    <citation type="journal article" date="2018" name="Front. Plant Sci.">
        <title>Red Clover (Trifolium pratense) and Zigzag Clover (T. medium) - A Picture of Genomic Similarities and Differences.</title>
        <authorList>
            <person name="Dluhosova J."/>
            <person name="Istvanek J."/>
            <person name="Nedelnik J."/>
            <person name="Repkova J."/>
        </authorList>
    </citation>
    <scope>NUCLEOTIDE SEQUENCE [LARGE SCALE GENOMIC DNA]</scope>
    <source>
        <strain evidence="2">cv. 10/8</strain>
        <tissue evidence="1">Leaf</tissue>
    </source>
</reference>
<keyword evidence="2" id="KW-1185">Reference proteome</keyword>
<dbReference type="AlphaFoldDB" id="A0A392UB04"/>
<dbReference type="Proteomes" id="UP000265520">
    <property type="component" value="Unassembled WGS sequence"/>
</dbReference>